<dbReference type="Pfam" id="PF13545">
    <property type="entry name" value="HTH_Crp_2"/>
    <property type="match status" value="1"/>
</dbReference>
<dbReference type="PANTHER" id="PTHR24567:SF68">
    <property type="entry name" value="DNA-BINDING TRANSCRIPTIONAL DUAL REGULATOR CRP"/>
    <property type="match status" value="1"/>
</dbReference>
<dbReference type="EMBL" id="JACHJO010000009">
    <property type="protein sequence ID" value="MBB6121326.1"/>
    <property type="molecule type" value="Genomic_DNA"/>
</dbReference>
<dbReference type="Gene3D" id="1.10.10.10">
    <property type="entry name" value="Winged helix-like DNA-binding domain superfamily/Winged helix DNA-binding domain"/>
    <property type="match status" value="1"/>
</dbReference>
<dbReference type="GO" id="GO:0005829">
    <property type="term" value="C:cytosol"/>
    <property type="evidence" value="ECO:0007669"/>
    <property type="project" value="TreeGrafter"/>
</dbReference>
<dbReference type="InterPro" id="IPR050397">
    <property type="entry name" value="Env_Response_Regulators"/>
</dbReference>
<gene>
    <name evidence="5" type="ORF">FHS13_003294</name>
</gene>
<evidence type="ECO:0000256" key="2">
    <source>
        <dbReference type="ARBA" id="ARBA00023125"/>
    </source>
</evidence>
<accession>A0A841IVN5</accession>
<keyword evidence="1" id="KW-0805">Transcription regulation</keyword>
<organism evidence="5 6">
    <name type="scientific">Nocardiopsis algeriensis</name>
    <dbReference type="NCBI Taxonomy" id="1478215"/>
    <lineage>
        <taxon>Bacteria</taxon>
        <taxon>Bacillati</taxon>
        <taxon>Actinomycetota</taxon>
        <taxon>Actinomycetes</taxon>
        <taxon>Streptosporangiales</taxon>
        <taxon>Nocardiopsidaceae</taxon>
        <taxon>Nocardiopsis</taxon>
    </lineage>
</organism>
<dbReference type="GO" id="GO:0003677">
    <property type="term" value="F:DNA binding"/>
    <property type="evidence" value="ECO:0007669"/>
    <property type="project" value="UniProtKB-KW"/>
</dbReference>
<dbReference type="InterPro" id="IPR014710">
    <property type="entry name" value="RmlC-like_jellyroll"/>
</dbReference>
<keyword evidence="6" id="KW-1185">Reference proteome</keyword>
<evidence type="ECO:0000256" key="3">
    <source>
        <dbReference type="ARBA" id="ARBA00023163"/>
    </source>
</evidence>
<dbReference type="CDD" id="cd00038">
    <property type="entry name" value="CAP_ED"/>
    <property type="match status" value="1"/>
</dbReference>
<dbReference type="AlphaFoldDB" id="A0A841IVN5"/>
<evidence type="ECO:0000313" key="5">
    <source>
        <dbReference type="EMBL" id="MBB6121326.1"/>
    </source>
</evidence>
<dbReference type="InterPro" id="IPR036390">
    <property type="entry name" value="WH_DNA-bd_sf"/>
</dbReference>
<dbReference type="PANTHER" id="PTHR24567">
    <property type="entry name" value="CRP FAMILY TRANSCRIPTIONAL REGULATORY PROTEIN"/>
    <property type="match status" value="1"/>
</dbReference>
<proteinExistence type="predicted"/>
<evidence type="ECO:0000313" key="6">
    <source>
        <dbReference type="Proteomes" id="UP000536604"/>
    </source>
</evidence>
<dbReference type="SMART" id="SM00100">
    <property type="entry name" value="cNMP"/>
    <property type="match status" value="1"/>
</dbReference>
<keyword evidence="3" id="KW-0804">Transcription</keyword>
<dbReference type="InterPro" id="IPR036388">
    <property type="entry name" value="WH-like_DNA-bd_sf"/>
</dbReference>
<evidence type="ECO:0000256" key="1">
    <source>
        <dbReference type="ARBA" id="ARBA00023015"/>
    </source>
</evidence>
<sequence>MRLGFGGLLSDEQWQRLLQAGTRRGFRGSERIIRQGDEDDTVYLLAHGTVKVSLLRSDGIESLVAVRGPGEALGEMAALSGLPRTVTVSVLTGPCHTRALSGERFRRIVHDMGLDRVLWEHVVRRQQESEAVRTETASLTSRERLGEAMIRLSFPLHGVSAGAPDARELLVTQRELGVAVGRSLSWVQGEIRKLRDEGVIATKRGSIVIHSEERLRKAVESSTNSDNRRIVE</sequence>
<dbReference type="GO" id="GO:0003700">
    <property type="term" value="F:DNA-binding transcription factor activity"/>
    <property type="evidence" value="ECO:0007669"/>
    <property type="project" value="TreeGrafter"/>
</dbReference>
<dbReference type="Gene3D" id="2.60.120.10">
    <property type="entry name" value="Jelly Rolls"/>
    <property type="match status" value="1"/>
</dbReference>
<comment type="caution">
    <text evidence="5">The sequence shown here is derived from an EMBL/GenBank/DDBJ whole genome shotgun (WGS) entry which is preliminary data.</text>
</comment>
<reference evidence="5 6" key="1">
    <citation type="submission" date="2020-08" db="EMBL/GenBank/DDBJ databases">
        <title>Genomic Encyclopedia of Type Strains, Phase III (KMG-III): the genomes of soil and plant-associated and newly described type strains.</title>
        <authorList>
            <person name="Whitman W."/>
        </authorList>
    </citation>
    <scope>NUCLEOTIDE SEQUENCE [LARGE SCALE GENOMIC DNA]</scope>
    <source>
        <strain evidence="5 6">CECT 8712</strain>
    </source>
</reference>
<dbReference type="Pfam" id="PF00027">
    <property type="entry name" value="cNMP_binding"/>
    <property type="match status" value="1"/>
</dbReference>
<dbReference type="PROSITE" id="PS50042">
    <property type="entry name" value="CNMP_BINDING_3"/>
    <property type="match status" value="1"/>
</dbReference>
<keyword evidence="2" id="KW-0238">DNA-binding</keyword>
<feature type="domain" description="Cyclic nucleotide-binding" evidence="4">
    <location>
        <begin position="9"/>
        <end position="109"/>
    </location>
</feature>
<dbReference type="InterPro" id="IPR018490">
    <property type="entry name" value="cNMP-bd_dom_sf"/>
</dbReference>
<evidence type="ECO:0000259" key="4">
    <source>
        <dbReference type="PROSITE" id="PS50042"/>
    </source>
</evidence>
<name>A0A841IVN5_9ACTN</name>
<dbReference type="InterPro" id="IPR012318">
    <property type="entry name" value="HTH_CRP"/>
</dbReference>
<dbReference type="Proteomes" id="UP000536604">
    <property type="component" value="Unassembled WGS sequence"/>
</dbReference>
<dbReference type="SUPFAM" id="SSF51206">
    <property type="entry name" value="cAMP-binding domain-like"/>
    <property type="match status" value="1"/>
</dbReference>
<protein>
    <submittedName>
        <fullName evidence="5">CRP-like cAMP-binding protein</fullName>
    </submittedName>
</protein>
<dbReference type="InterPro" id="IPR000595">
    <property type="entry name" value="cNMP-bd_dom"/>
</dbReference>
<dbReference type="SUPFAM" id="SSF46785">
    <property type="entry name" value="Winged helix' DNA-binding domain"/>
    <property type="match status" value="1"/>
</dbReference>
<dbReference type="RefSeq" id="WP_343065055.1">
    <property type="nucleotide sequence ID" value="NZ_JACHJO010000009.1"/>
</dbReference>